<dbReference type="InterPro" id="IPR000626">
    <property type="entry name" value="Ubiquitin-like_dom"/>
</dbReference>
<evidence type="ECO:0000256" key="3">
    <source>
        <dbReference type="ARBA" id="ARBA00039921"/>
    </source>
</evidence>
<evidence type="ECO:0000256" key="5">
    <source>
        <dbReference type="SAM" id="MobiDB-lite"/>
    </source>
</evidence>
<evidence type="ECO:0000259" key="6">
    <source>
        <dbReference type="PROSITE" id="PS50053"/>
    </source>
</evidence>
<dbReference type="InterPro" id="IPR022617">
    <property type="entry name" value="Rad60/SUMO-like_dom"/>
</dbReference>
<evidence type="ECO:0000313" key="7">
    <source>
        <dbReference type="EMBL" id="KAG7459894.1"/>
    </source>
</evidence>
<dbReference type="Gene3D" id="3.10.20.90">
    <property type="entry name" value="Phosphatidylinositol 3-kinase Catalytic Subunit, Chain A, domain 1"/>
    <property type="match status" value="2"/>
</dbReference>
<comment type="caution">
    <text evidence="7">The sequence shown here is derived from an EMBL/GenBank/DDBJ whole genome shotgun (WGS) entry which is preliminary data.</text>
</comment>
<name>A0A9D3SXW3_MEGAT</name>
<sequence>MAERDMSDSDSDVDGPPPVRPPPKRRRIIDPSAVTTVPIYSNKVSSSLQLKSSVFIHTDSAGENADDPKLWTESQPSPPKKEESVITVLSDSEEDPEKDENPESFHSASPPPPPKSPPVTTPRRANRKIQEINRKLNAVGSLLSPSHDSGAGAEHHSAARGDGDDDDDDDIIVVSTPRSVPPASDQSREIPLKFRCRTDLYKIPVQSMAPLSTAVKQLSVKLNVPPARILLLRKETELPVDSTANELGLGIADIIDCVVIADEDKEKESDSDIITVRLQGKDKGSTQDYSLHKEAPLGSILSQYRAHMGVDSRRKVRFLFDGSKVTDSHTPSQLDMEDGDVIEVWA</sequence>
<dbReference type="GO" id="GO:0005634">
    <property type="term" value="C:nucleus"/>
    <property type="evidence" value="ECO:0007669"/>
    <property type="project" value="UniProtKB-SubCell"/>
</dbReference>
<feature type="domain" description="Ubiquitin-like" evidence="6">
    <location>
        <begin position="317"/>
        <end position="346"/>
    </location>
</feature>
<evidence type="ECO:0000256" key="2">
    <source>
        <dbReference type="ARBA" id="ARBA00023242"/>
    </source>
</evidence>
<protein>
    <recommendedName>
        <fullName evidence="3">NFATC2-interacting protein</fullName>
    </recommendedName>
    <alternativeName>
        <fullName evidence="4">Nuclear factor of activated T-cells, cytoplasmic 2-interacting protein</fullName>
    </alternativeName>
</protein>
<keyword evidence="2" id="KW-0539">Nucleus</keyword>
<dbReference type="InterPro" id="IPR029071">
    <property type="entry name" value="Ubiquitin-like_domsf"/>
</dbReference>
<feature type="compositionally biased region" description="Pro residues" evidence="5">
    <location>
        <begin position="109"/>
        <end position="120"/>
    </location>
</feature>
<accession>A0A9D3SXW3</accession>
<dbReference type="InterPro" id="IPR052324">
    <property type="entry name" value="NFATC2-Int_DNA_Repair"/>
</dbReference>
<feature type="region of interest" description="Disordered" evidence="5">
    <location>
        <begin position="1"/>
        <end position="42"/>
    </location>
</feature>
<dbReference type="PROSITE" id="PS50053">
    <property type="entry name" value="UBIQUITIN_2"/>
    <property type="match status" value="1"/>
</dbReference>
<comment type="subcellular location">
    <subcellularLocation>
        <location evidence="1">Nucleus</location>
    </subcellularLocation>
</comment>
<dbReference type="PANTHER" id="PTHR47187">
    <property type="entry name" value="NFATC2-INTERACTING PROTEIN"/>
    <property type="match status" value="1"/>
</dbReference>
<dbReference type="Proteomes" id="UP001046870">
    <property type="component" value="Chromosome 19"/>
</dbReference>
<reference evidence="7" key="1">
    <citation type="submission" date="2021-01" db="EMBL/GenBank/DDBJ databases">
        <authorList>
            <person name="Zahm M."/>
            <person name="Roques C."/>
            <person name="Cabau C."/>
            <person name="Klopp C."/>
            <person name="Donnadieu C."/>
            <person name="Jouanno E."/>
            <person name="Lampietro C."/>
            <person name="Louis A."/>
            <person name="Herpin A."/>
            <person name="Echchiki A."/>
            <person name="Berthelot C."/>
            <person name="Parey E."/>
            <person name="Roest-Crollius H."/>
            <person name="Braasch I."/>
            <person name="Postlethwait J."/>
            <person name="Bobe J."/>
            <person name="Montfort J."/>
            <person name="Bouchez O."/>
            <person name="Begum T."/>
            <person name="Mejri S."/>
            <person name="Adams A."/>
            <person name="Chen W.-J."/>
            <person name="Guiguen Y."/>
        </authorList>
    </citation>
    <scope>NUCLEOTIDE SEQUENCE</scope>
    <source>
        <strain evidence="7">YG-15Mar2019-1</strain>
        <tissue evidence="7">Brain</tissue>
    </source>
</reference>
<feature type="compositionally biased region" description="Acidic residues" evidence="5">
    <location>
        <begin position="91"/>
        <end position="102"/>
    </location>
</feature>
<feature type="compositionally biased region" description="Basic and acidic residues" evidence="5">
    <location>
        <begin position="153"/>
        <end position="162"/>
    </location>
</feature>
<evidence type="ECO:0000256" key="1">
    <source>
        <dbReference type="ARBA" id="ARBA00004123"/>
    </source>
</evidence>
<dbReference type="EMBL" id="JAFDVH010000019">
    <property type="protein sequence ID" value="KAG7459894.1"/>
    <property type="molecule type" value="Genomic_DNA"/>
</dbReference>
<keyword evidence="8" id="KW-1185">Reference proteome</keyword>
<proteinExistence type="predicted"/>
<dbReference type="AlphaFoldDB" id="A0A9D3SXW3"/>
<organism evidence="7 8">
    <name type="scientific">Megalops atlanticus</name>
    <name type="common">Tarpon</name>
    <name type="synonym">Clupea gigantea</name>
    <dbReference type="NCBI Taxonomy" id="7932"/>
    <lineage>
        <taxon>Eukaryota</taxon>
        <taxon>Metazoa</taxon>
        <taxon>Chordata</taxon>
        <taxon>Craniata</taxon>
        <taxon>Vertebrata</taxon>
        <taxon>Euteleostomi</taxon>
        <taxon>Actinopterygii</taxon>
        <taxon>Neopterygii</taxon>
        <taxon>Teleostei</taxon>
        <taxon>Elopiformes</taxon>
        <taxon>Megalopidae</taxon>
        <taxon>Megalops</taxon>
    </lineage>
</organism>
<feature type="region of interest" description="Disordered" evidence="5">
    <location>
        <begin position="141"/>
        <end position="187"/>
    </location>
</feature>
<evidence type="ECO:0000256" key="4">
    <source>
        <dbReference type="ARBA" id="ARBA00042764"/>
    </source>
</evidence>
<feature type="region of interest" description="Disordered" evidence="5">
    <location>
        <begin position="59"/>
        <end position="124"/>
    </location>
</feature>
<dbReference type="OrthoDB" id="442921at2759"/>
<evidence type="ECO:0000313" key="8">
    <source>
        <dbReference type="Proteomes" id="UP001046870"/>
    </source>
</evidence>
<dbReference type="PANTHER" id="PTHR47187:SF1">
    <property type="entry name" value="NFATC2-INTERACTING PROTEIN"/>
    <property type="match status" value="1"/>
</dbReference>
<dbReference type="GO" id="GO:0045944">
    <property type="term" value="P:positive regulation of transcription by RNA polymerase II"/>
    <property type="evidence" value="ECO:0007669"/>
    <property type="project" value="TreeGrafter"/>
</dbReference>
<dbReference type="Pfam" id="PF11976">
    <property type="entry name" value="Rad60-SLD"/>
    <property type="match status" value="1"/>
</dbReference>
<gene>
    <name evidence="7" type="ORF">MATL_G00215460</name>
</gene>
<dbReference type="SUPFAM" id="SSF54236">
    <property type="entry name" value="Ubiquitin-like"/>
    <property type="match status" value="2"/>
</dbReference>
<dbReference type="CDD" id="cd17078">
    <property type="entry name" value="Ubl_SLD1_NFATC2ip"/>
    <property type="match status" value="1"/>
</dbReference>